<dbReference type="RefSeq" id="YP_009449112.1">
    <property type="nucleotide sequence ID" value="NC_036594.1"/>
</dbReference>
<dbReference type="GeneID" id="35382746"/>
<dbReference type="Proteomes" id="UP000236316">
    <property type="component" value="Segment"/>
</dbReference>
<gene>
    <name evidence="1" type="ORF">ORPV_906</name>
</gene>
<proteinExistence type="predicted"/>
<sequence>METIIPEWQKRLADASGVPVEYWNLPENELKEKLKWHNTILSIPPLTESQLIMKEDKSDEGEEC</sequence>
<dbReference type="EMBL" id="LT906555">
    <property type="protein sequence ID" value="SNW62810.1"/>
    <property type="molecule type" value="Genomic_DNA"/>
</dbReference>
<organism evidence="1">
    <name type="scientific">Orpheovirus IHUMI-LCC2</name>
    <dbReference type="NCBI Taxonomy" id="2023057"/>
    <lineage>
        <taxon>Viruses</taxon>
        <taxon>Varidnaviria</taxon>
        <taxon>Bamfordvirae</taxon>
        <taxon>Nucleocytoviricota</taxon>
        <taxon>Megaviricetes</taxon>
        <taxon>Pimascovirales</taxon>
        <taxon>Ocovirineae</taxon>
        <taxon>Orpheoviridae</taxon>
        <taxon>Alphaorpheovirus</taxon>
        <taxon>Alphaorpheovirus massiliense</taxon>
    </lineage>
</organism>
<evidence type="ECO:0000313" key="2">
    <source>
        <dbReference type="Proteomes" id="UP000236316"/>
    </source>
</evidence>
<dbReference type="KEGG" id="vg:35382746"/>
<name>A0A2I2L5N6_9VIRU</name>
<accession>A0A2I2L5N6</accession>
<keyword evidence="2" id="KW-1185">Reference proteome</keyword>
<protein>
    <submittedName>
        <fullName evidence="1">Uncharacterized protein</fullName>
    </submittedName>
</protein>
<evidence type="ECO:0000313" key="1">
    <source>
        <dbReference type="EMBL" id="SNW62810.1"/>
    </source>
</evidence>
<reference evidence="1" key="1">
    <citation type="submission" date="2017-08" db="EMBL/GenBank/DDBJ databases">
        <authorList>
            <consortium name="Urmite Genomes"/>
        </authorList>
    </citation>
    <scope>NUCLEOTIDE SEQUENCE [LARGE SCALE GENOMIC DNA]</scope>
    <source>
        <strain evidence="1">IHUMI-LCC2</strain>
    </source>
</reference>